<dbReference type="SMART" id="SM00028">
    <property type="entry name" value="TPR"/>
    <property type="match status" value="7"/>
</dbReference>
<protein>
    <recommendedName>
        <fullName evidence="2">histidine kinase</fullName>
        <ecNumber evidence="2">2.7.13.3</ecNumber>
    </recommendedName>
</protein>
<comment type="caution">
    <text evidence="8">The sequence shown here is derived from an EMBL/GenBank/DDBJ whole genome shotgun (WGS) entry which is preliminary data.</text>
</comment>
<sequence length="795" mass="88909">MKRILLTVLISLFVSGFVIAQPVVDAVRDIGFLKNQLIRAKHDTTRIILMNDLSTAYVSNAQSDSAEKYALSAIELTNKCLSKNVKPAIAEIYEIQKAKATENLGVSLYFKNTNHALDTLQVALELWKKTGNKSGVASVYSSIAEVYSAQYLHSEALDNYKKSLDLFRQIGDRKQVARAWLHIGFENRYTGNYGDALESNAKALRIAREIKDTLTITDALLANGFNYLLVEKYADALQNQQNALVVFRSMRDSAGIATTYNDIGVTYMFSGKLDEALKNHQAALSIRLNLNEMSSIGNSYGYISNILVKQKKLDEALVNSSEALKYAKLENDVRYVLDAYLLNGNINAELKNFDTALSNYATALKISEENNNRAYQAMAQTQIAGVLRLQGKNKESLAAIRSAEGLPAETDYKIRRSVYSEMSKSYVANGDYQNAFEAEVNYQQMNDSVVSAEKIEKVTKLTQQLVFENKRALQKASQDKQLSLQEAQIKREKLIRNISFSGLAIVLAFALVFFWRFRDKRKLNIALEESLIDLKATQNQLIQSEKMASLGELTAGIAHEIKNPLNFVVNFSELNNELFLEMNQEIDNGDLVEVRVFANDIKENLEKIAYHGKRADAIVRGMLQHSRSSIEIKEPTDINALCDEYLRLTYHGLRAKDKSFNAKLISNFDESIGMINIIPQDIGRVILNLLTNAFYSCNKKKESQLVEGAYEPEVAISTVNIGQFIEISVKDNGGGIPAAVVDKIFQPFYTTKPTGEGTGLGLSMSYETITKGHNGELKVETEENKGTNFIIRIPK</sequence>
<feature type="domain" description="Histidine kinase" evidence="7">
    <location>
        <begin position="556"/>
        <end position="795"/>
    </location>
</feature>
<dbReference type="InterPro" id="IPR036097">
    <property type="entry name" value="HisK_dim/P_sf"/>
</dbReference>
<dbReference type="Gene3D" id="3.30.565.10">
    <property type="entry name" value="Histidine kinase-like ATPase, C-terminal domain"/>
    <property type="match status" value="1"/>
</dbReference>
<dbReference type="EC" id="2.7.13.3" evidence="2"/>
<feature type="chain" id="PRO_5029525047" description="histidine kinase" evidence="6">
    <location>
        <begin position="21"/>
        <end position="795"/>
    </location>
</feature>
<dbReference type="SMART" id="SM00387">
    <property type="entry name" value="HATPase_c"/>
    <property type="match status" value="1"/>
</dbReference>
<keyword evidence="5" id="KW-0812">Transmembrane</keyword>
<evidence type="ECO:0000256" key="3">
    <source>
        <dbReference type="ARBA" id="ARBA00022553"/>
    </source>
</evidence>
<feature type="repeat" description="TPR" evidence="4">
    <location>
        <begin position="257"/>
        <end position="290"/>
    </location>
</feature>
<keyword evidence="9" id="KW-1185">Reference proteome</keyword>
<dbReference type="Proteomes" id="UP000486602">
    <property type="component" value="Unassembled WGS sequence"/>
</dbReference>
<evidence type="ECO:0000256" key="6">
    <source>
        <dbReference type="SAM" id="SignalP"/>
    </source>
</evidence>
<dbReference type="InterPro" id="IPR003661">
    <property type="entry name" value="HisK_dim/P_dom"/>
</dbReference>
<dbReference type="PROSITE" id="PS50005">
    <property type="entry name" value="TPR"/>
    <property type="match status" value="2"/>
</dbReference>
<organism evidence="8 9">
    <name type="scientific">Cryomorpha ignava</name>
    <dbReference type="NCBI Taxonomy" id="101383"/>
    <lineage>
        <taxon>Bacteria</taxon>
        <taxon>Pseudomonadati</taxon>
        <taxon>Bacteroidota</taxon>
        <taxon>Flavobacteriia</taxon>
        <taxon>Flavobacteriales</taxon>
        <taxon>Cryomorphaceae</taxon>
        <taxon>Cryomorpha</taxon>
    </lineage>
</organism>
<dbReference type="Gene3D" id="1.10.287.130">
    <property type="match status" value="1"/>
</dbReference>
<dbReference type="PRINTS" id="PR00344">
    <property type="entry name" value="BCTRLSENSOR"/>
</dbReference>
<reference evidence="8 9" key="1">
    <citation type="submission" date="2020-02" db="EMBL/GenBank/DDBJ databases">
        <title>Out from the shadows clarifying the taxonomy of the family Cryomorphaceae and related taxa by utilizing the GTDB taxonomic framework.</title>
        <authorList>
            <person name="Bowman J.P."/>
        </authorList>
    </citation>
    <scope>NUCLEOTIDE SEQUENCE [LARGE SCALE GENOMIC DNA]</scope>
    <source>
        <strain evidence="8 9">QSSC 1-22</strain>
    </source>
</reference>
<keyword evidence="3" id="KW-0597">Phosphoprotein</keyword>
<proteinExistence type="predicted"/>
<evidence type="ECO:0000256" key="1">
    <source>
        <dbReference type="ARBA" id="ARBA00000085"/>
    </source>
</evidence>
<keyword evidence="6" id="KW-0732">Signal</keyword>
<evidence type="ECO:0000313" key="9">
    <source>
        <dbReference type="Proteomes" id="UP000486602"/>
    </source>
</evidence>
<dbReference type="SMART" id="SM00388">
    <property type="entry name" value="HisKA"/>
    <property type="match status" value="1"/>
</dbReference>
<feature type="signal peptide" evidence="6">
    <location>
        <begin position="1"/>
        <end position="20"/>
    </location>
</feature>
<dbReference type="InterPro" id="IPR005467">
    <property type="entry name" value="His_kinase_dom"/>
</dbReference>
<dbReference type="InterPro" id="IPR036890">
    <property type="entry name" value="HATPase_C_sf"/>
</dbReference>
<dbReference type="InterPro" id="IPR004358">
    <property type="entry name" value="Sig_transdc_His_kin-like_C"/>
</dbReference>
<evidence type="ECO:0000256" key="2">
    <source>
        <dbReference type="ARBA" id="ARBA00012438"/>
    </source>
</evidence>
<dbReference type="RefSeq" id="WP_163286441.1">
    <property type="nucleotide sequence ID" value="NZ_JAAGVY010000038.1"/>
</dbReference>
<evidence type="ECO:0000313" key="8">
    <source>
        <dbReference type="EMBL" id="NEN25029.1"/>
    </source>
</evidence>
<dbReference type="GO" id="GO:0000155">
    <property type="term" value="F:phosphorelay sensor kinase activity"/>
    <property type="evidence" value="ECO:0007669"/>
    <property type="project" value="InterPro"/>
</dbReference>
<keyword evidence="5" id="KW-0472">Membrane</keyword>
<dbReference type="PANTHER" id="PTHR43065:SF42">
    <property type="entry name" value="TWO-COMPONENT SENSOR PPRA"/>
    <property type="match status" value="1"/>
</dbReference>
<dbReference type="PANTHER" id="PTHR43065">
    <property type="entry name" value="SENSOR HISTIDINE KINASE"/>
    <property type="match status" value="1"/>
</dbReference>
<dbReference type="PROSITE" id="PS50109">
    <property type="entry name" value="HIS_KIN"/>
    <property type="match status" value="1"/>
</dbReference>
<dbReference type="InterPro" id="IPR003594">
    <property type="entry name" value="HATPase_dom"/>
</dbReference>
<dbReference type="InterPro" id="IPR011990">
    <property type="entry name" value="TPR-like_helical_dom_sf"/>
</dbReference>
<dbReference type="Pfam" id="PF02518">
    <property type="entry name" value="HATPase_c"/>
    <property type="match status" value="1"/>
</dbReference>
<evidence type="ECO:0000256" key="5">
    <source>
        <dbReference type="SAM" id="Phobius"/>
    </source>
</evidence>
<dbReference type="Gene3D" id="1.25.40.10">
    <property type="entry name" value="Tetratricopeptide repeat domain"/>
    <property type="match status" value="3"/>
</dbReference>
<keyword evidence="5" id="KW-1133">Transmembrane helix</keyword>
<name>A0A7K3WTL2_9FLAO</name>
<comment type="catalytic activity">
    <reaction evidence="1">
        <text>ATP + protein L-histidine = ADP + protein N-phospho-L-histidine.</text>
        <dbReference type="EC" id="2.7.13.3"/>
    </reaction>
</comment>
<dbReference type="AlphaFoldDB" id="A0A7K3WTL2"/>
<dbReference type="InterPro" id="IPR019734">
    <property type="entry name" value="TPR_rpt"/>
</dbReference>
<evidence type="ECO:0000256" key="4">
    <source>
        <dbReference type="PROSITE-ProRule" id="PRU00339"/>
    </source>
</evidence>
<dbReference type="CDD" id="cd00082">
    <property type="entry name" value="HisKA"/>
    <property type="match status" value="1"/>
</dbReference>
<dbReference type="EMBL" id="JAAGVY010000038">
    <property type="protein sequence ID" value="NEN25029.1"/>
    <property type="molecule type" value="Genomic_DNA"/>
</dbReference>
<accession>A0A7K3WTL2</accession>
<gene>
    <name evidence="8" type="ORF">G3O08_16125</name>
</gene>
<keyword evidence="4" id="KW-0802">TPR repeat</keyword>
<feature type="repeat" description="TPR" evidence="4">
    <location>
        <begin position="337"/>
        <end position="370"/>
    </location>
</feature>
<dbReference type="SUPFAM" id="SSF47384">
    <property type="entry name" value="Homodimeric domain of signal transducing histidine kinase"/>
    <property type="match status" value="1"/>
</dbReference>
<evidence type="ECO:0000259" key="7">
    <source>
        <dbReference type="PROSITE" id="PS50109"/>
    </source>
</evidence>
<dbReference type="SUPFAM" id="SSF55874">
    <property type="entry name" value="ATPase domain of HSP90 chaperone/DNA topoisomerase II/histidine kinase"/>
    <property type="match status" value="1"/>
</dbReference>
<dbReference type="SUPFAM" id="SSF48452">
    <property type="entry name" value="TPR-like"/>
    <property type="match status" value="2"/>
</dbReference>
<feature type="transmembrane region" description="Helical" evidence="5">
    <location>
        <begin position="498"/>
        <end position="517"/>
    </location>
</feature>
<dbReference type="Pfam" id="PF13424">
    <property type="entry name" value="TPR_12"/>
    <property type="match status" value="2"/>
</dbReference>